<dbReference type="Proteomes" id="UP000887565">
    <property type="component" value="Unplaced"/>
</dbReference>
<dbReference type="WBParaSite" id="nRc.2.0.1.t38079-RA">
    <property type="protein sequence ID" value="nRc.2.0.1.t38079-RA"/>
    <property type="gene ID" value="nRc.2.0.1.g38079"/>
</dbReference>
<name>A0A915KJN7_ROMCU</name>
<keyword evidence="1" id="KW-1185">Reference proteome</keyword>
<proteinExistence type="predicted"/>
<sequence length="67" mass="7727">MIKVAEMIVTCVIFEKYKDVWELRPISCLLNPWGWRKKKDTNTSAIIEEVEEGSCKHTPSKGFLSDP</sequence>
<protein>
    <submittedName>
        <fullName evidence="2">Uncharacterized protein</fullName>
    </submittedName>
</protein>
<organism evidence="1 2">
    <name type="scientific">Romanomermis culicivorax</name>
    <name type="common">Nematode worm</name>
    <dbReference type="NCBI Taxonomy" id="13658"/>
    <lineage>
        <taxon>Eukaryota</taxon>
        <taxon>Metazoa</taxon>
        <taxon>Ecdysozoa</taxon>
        <taxon>Nematoda</taxon>
        <taxon>Enoplea</taxon>
        <taxon>Dorylaimia</taxon>
        <taxon>Mermithida</taxon>
        <taxon>Mermithoidea</taxon>
        <taxon>Mermithidae</taxon>
        <taxon>Romanomermis</taxon>
    </lineage>
</organism>
<evidence type="ECO:0000313" key="2">
    <source>
        <dbReference type="WBParaSite" id="nRc.2.0.1.t38079-RA"/>
    </source>
</evidence>
<reference evidence="2" key="1">
    <citation type="submission" date="2022-11" db="UniProtKB">
        <authorList>
            <consortium name="WormBaseParasite"/>
        </authorList>
    </citation>
    <scope>IDENTIFICATION</scope>
</reference>
<evidence type="ECO:0000313" key="1">
    <source>
        <dbReference type="Proteomes" id="UP000887565"/>
    </source>
</evidence>
<dbReference type="AlphaFoldDB" id="A0A915KJN7"/>
<accession>A0A915KJN7</accession>